<evidence type="ECO:0000313" key="2">
    <source>
        <dbReference type="EMBL" id="KWF21932.1"/>
    </source>
</evidence>
<dbReference type="AlphaFoldDB" id="A0A132EA10"/>
<accession>A0A132EA10</accession>
<protein>
    <recommendedName>
        <fullName evidence="1">DUF6630 domain-containing protein</fullName>
    </recommendedName>
</protein>
<feature type="domain" description="DUF6630" evidence="1">
    <location>
        <begin position="50"/>
        <end position="195"/>
    </location>
</feature>
<sequence length="203" mass="22595">MVRLFRRWFGNSKAGDANNPPEPAEPSISDAEMLRDYFSPSPQALSALADLVEIIVKPLDAAARERLVAYVHHAEPGEDASSILDWVLTRDVSTTPEVIDTSDWCLCISVDWRASYDIEWQANQMLDTLGVAERWTWSADGDVPAGLSVLDRWLHDKGYVLLHLDNGSDEYTAFAVRHEDLDRVLALAKVAGAAISTDIEFRP</sequence>
<dbReference type="InterPro" id="IPR046582">
    <property type="entry name" value="DUF6630"/>
</dbReference>
<gene>
    <name evidence="2" type="ORF">WT56_27305</name>
</gene>
<name>A0A132EA10_9BURK</name>
<dbReference type="Pfam" id="PF20335">
    <property type="entry name" value="DUF6630"/>
    <property type="match status" value="1"/>
</dbReference>
<reference evidence="2 3" key="1">
    <citation type="submission" date="2015-11" db="EMBL/GenBank/DDBJ databases">
        <title>Expanding the genomic diversity of Burkholderia species for the development of highly accurate diagnostics.</title>
        <authorList>
            <person name="Sahl J."/>
            <person name="Keim P."/>
            <person name="Wagner D."/>
        </authorList>
    </citation>
    <scope>NUCLEOTIDE SEQUENCE [LARGE SCALE GENOMIC DNA]</scope>
    <source>
        <strain evidence="2 3">MSMB368WGS</strain>
    </source>
</reference>
<proteinExistence type="predicted"/>
<dbReference type="EMBL" id="LPJR01000071">
    <property type="protein sequence ID" value="KWF21932.1"/>
    <property type="molecule type" value="Genomic_DNA"/>
</dbReference>
<evidence type="ECO:0000313" key="3">
    <source>
        <dbReference type="Proteomes" id="UP000062912"/>
    </source>
</evidence>
<dbReference type="Proteomes" id="UP000062912">
    <property type="component" value="Unassembled WGS sequence"/>
</dbReference>
<comment type="caution">
    <text evidence="2">The sequence shown here is derived from an EMBL/GenBank/DDBJ whole genome shotgun (WGS) entry which is preliminary data.</text>
</comment>
<organism evidence="2 3">
    <name type="scientific">Burkholderia pseudomultivorans</name>
    <dbReference type="NCBI Taxonomy" id="1207504"/>
    <lineage>
        <taxon>Bacteria</taxon>
        <taxon>Pseudomonadati</taxon>
        <taxon>Pseudomonadota</taxon>
        <taxon>Betaproteobacteria</taxon>
        <taxon>Burkholderiales</taxon>
        <taxon>Burkholderiaceae</taxon>
        <taxon>Burkholderia</taxon>
        <taxon>Burkholderia cepacia complex</taxon>
    </lineage>
</organism>
<evidence type="ECO:0000259" key="1">
    <source>
        <dbReference type="Pfam" id="PF20335"/>
    </source>
</evidence>